<evidence type="ECO:0000313" key="9">
    <source>
        <dbReference type="Proteomes" id="UP000321562"/>
    </source>
</evidence>
<dbReference type="InterPro" id="IPR019874">
    <property type="entry name" value="RF_methyltr_PrmC"/>
</dbReference>
<dbReference type="GO" id="GO:0003676">
    <property type="term" value="F:nucleic acid binding"/>
    <property type="evidence" value="ECO:0007669"/>
    <property type="project" value="InterPro"/>
</dbReference>
<evidence type="ECO:0000256" key="1">
    <source>
        <dbReference type="ARBA" id="ARBA00022603"/>
    </source>
</evidence>
<feature type="binding site" evidence="5">
    <location>
        <begin position="119"/>
        <end position="123"/>
    </location>
    <ligand>
        <name>S-adenosyl-L-methionine</name>
        <dbReference type="ChEBI" id="CHEBI:59789"/>
    </ligand>
</feature>
<protein>
    <recommendedName>
        <fullName evidence="5">Release factor glutamine methyltransferase</fullName>
        <shortName evidence="5">RF MTase</shortName>
        <ecNumber evidence="5">2.1.1.297</ecNumber>
    </recommendedName>
    <alternativeName>
        <fullName evidence="5">N5-glutamine methyltransferase PrmC</fullName>
    </alternativeName>
    <alternativeName>
        <fullName evidence="5">Protein-(glutamine-N5) MTase PrmC</fullName>
    </alternativeName>
    <alternativeName>
        <fullName evidence="5">Protein-glutamine N-methyltransferase PrmC</fullName>
    </alternativeName>
</protein>
<dbReference type="InterPro" id="IPR007848">
    <property type="entry name" value="Small_mtfrase_dom"/>
</dbReference>
<feature type="domain" description="Release factor glutamine methyltransferase N-terminal" evidence="7">
    <location>
        <begin position="6"/>
        <end position="78"/>
    </location>
</feature>
<name>A0A5C6RZ42_9RHOB</name>
<dbReference type="Proteomes" id="UP000321562">
    <property type="component" value="Unassembled WGS sequence"/>
</dbReference>
<dbReference type="GO" id="GO:0032259">
    <property type="term" value="P:methylation"/>
    <property type="evidence" value="ECO:0007669"/>
    <property type="project" value="UniProtKB-KW"/>
</dbReference>
<dbReference type="Gene3D" id="1.10.8.10">
    <property type="entry name" value="DNA helicase RuvA subunit, C-terminal domain"/>
    <property type="match status" value="1"/>
</dbReference>
<accession>A0A5C6RZ42</accession>
<feature type="binding site" evidence="5">
    <location>
        <position position="183"/>
    </location>
    <ligand>
        <name>S-adenosyl-L-methionine</name>
        <dbReference type="ChEBI" id="CHEBI:59789"/>
    </ligand>
</feature>
<dbReference type="InterPro" id="IPR029063">
    <property type="entry name" value="SAM-dependent_MTases_sf"/>
</dbReference>
<feature type="binding site" evidence="5">
    <location>
        <position position="142"/>
    </location>
    <ligand>
        <name>S-adenosyl-L-methionine</name>
        <dbReference type="ChEBI" id="CHEBI:59789"/>
    </ligand>
</feature>
<keyword evidence="2 5" id="KW-0808">Transferase</keyword>
<keyword evidence="1 5" id="KW-0489">Methyltransferase</keyword>
<dbReference type="InterPro" id="IPR050320">
    <property type="entry name" value="N5-glutamine_MTase"/>
</dbReference>
<dbReference type="InterPro" id="IPR004556">
    <property type="entry name" value="HemK-like"/>
</dbReference>
<dbReference type="SUPFAM" id="SSF53335">
    <property type="entry name" value="S-adenosyl-L-methionine-dependent methyltransferases"/>
    <property type="match status" value="1"/>
</dbReference>
<proteinExistence type="inferred from homology"/>
<dbReference type="HAMAP" id="MF_02126">
    <property type="entry name" value="RF_methyltr_PrmC"/>
    <property type="match status" value="1"/>
</dbReference>
<comment type="similarity">
    <text evidence="5">Belongs to the protein N5-glutamine methyltransferase family. PrmC subfamily.</text>
</comment>
<dbReference type="Pfam" id="PF05175">
    <property type="entry name" value="MTS"/>
    <property type="match status" value="1"/>
</dbReference>
<comment type="caution">
    <text evidence="8">The sequence shown here is derived from an EMBL/GenBank/DDBJ whole genome shotgun (WGS) entry which is preliminary data.</text>
</comment>
<feature type="domain" description="Methyltransferase small" evidence="6">
    <location>
        <begin position="100"/>
        <end position="187"/>
    </location>
</feature>
<dbReference type="PROSITE" id="PS00092">
    <property type="entry name" value="N6_MTASE"/>
    <property type="match status" value="1"/>
</dbReference>
<comment type="catalytic activity">
    <reaction evidence="4 5">
        <text>L-glutaminyl-[peptide chain release factor] + S-adenosyl-L-methionine = N(5)-methyl-L-glutaminyl-[peptide chain release factor] + S-adenosyl-L-homocysteine + H(+)</text>
        <dbReference type="Rhea" id="RHEA:42896"/>
        <dbReference type="Rhea" id="RHEA-COMP:10271"/>
        <dbReference type="Rhea" id="RHEA-COMP:10272"/>
        <dbReference type="ChEBI" id="CHEBI:15378"/>
        <dbReference type="ChEBI" id="CHEBI:30011"/>
        <dbReference type="ChEBI" id="CHEBI:57856"/>
        <dbReference type="ChEBI" id="CHEBI:59789"/>
        <dbReference type="ChEBI" id="CHEBI:61891"/>
        <dbReference type="EC" id="2.1.1.297"/>
    </reaction>
</comment>
<evidence type="ECO:0000256" key="4">
    <source>
        <dbReference type="ARBA" id="ARBA00048391"/>
    </source>
</evidence>
<dbReference type="Gene3D" id="3.40.50.150">
    <property type="entry name" value="Vaccinia Virus protein VP39"/>
    <property type="match status" value="1"/>
</dbReference>
<evidence type="ECO:0000256" key="3">
    <source>
        <dbReference type="ARBA" id="ARBA00022691"/>
    </source>
</evidence>
<dbReference type="NCBIfam" id="TIGR03534">
    <property type="entry name" value="RF_mod_PrmC"/>
    <property type="match status" value="1"/>
</dbReference>
<dbReference type="NCBIfam" id="TIGR00536">
    <property type="entry name" value="hemK_fam"/>
    <property type="match status" value="1"/>
</dbReference>
<gene>
    <name evidence="5 8" type="primary">prmC</name>
    <name evidence="8" type="ORF">FQV27_15665</name>
</gene>
<reference evidence="8 9" key="1">
    <citation type="submission" date="2019-08" db="EMBL/GenBank/DDBJ databases">
        <authorList>
            <person name="Ye J."/>
        </authorList>
    </citation>
    <scope>NUCLEOTIDE SEQUENCE [LARGE SCALE GENOMIC DNA]</scope>
    <source>
        <strain evidence="8 9">TK008</strain>
    </source>
</reference>
<dbReference type="InterPro" id="IPR002052">
    <property type="entry name" value="DNA_methylase_N6_adenine_CS"/>
</dbReference>
<dbReference type="EMBL" id="VOPL01000007">
    <property type="protein sequence ID" value="TXB67551.1"/>
    <property type="molecule type" value="Genomic_DNA"/>
</dbReference>
<dbReference type="GO" id="GO:0102559">
    <property type="term" value="F:peptide chain release factor N(5)-glutamine methyltransferase activity"/>
    <property type="evidence" value="ECO:0007669"/>
    <property type="project" value="UniProtKB-EC"/>
</dbReference>
<evidence type="ECO:0000256" key="2">
    <source>
        <dbReference type="ARBA" id="ARBA00022679"/>
    </source>
</evidence>
<keyword evidence="9" id="KW-1185">Reference proteome</keyword>
<comment type="function">
    <text evidence="5">Methylates the class 1 translation termination release factors RF1/PrfA and RF2/PrfB on the glutamine residue of the universally conserved GGQ motif.</text>
</comment>
<feature type="binding site" evidence="5">
    <location>
        <position position="169"/>
    </location>
    <ligand>
        <name>S-adenosyl-L-methionine</name>
        <dbReference type="ChEBI" id="CHEBI:59789"/>
    </ligand>
</feature>
<evidence type="ECO:0000259" key="7">
    <source>
        <dbReference type="Pfam" id="PF17827"/>
    </source>
</evidence>
<organism evidence="8 9">
    <name type="scientific">Paracoccus aurantiacus</name>
    <dbReference type="NCBI Taxonomy" id="2599412"/>
    <lineage>
        <taxon>Bacteria</taxon>
        <taxon>Pseudomonadati</taxon>
        <taxon>Pseudomonadota</taxon>
        <taxon>Alphaproteobacteria</taxon>
        <taxon>Rhodobacterales</taxon>
        <taxon>Paracoccaceae</taxon>
        <taxon>Paracoccus</taxon>
    </lineage>
</organism>
<dbReference type="OrthoDB" id="9800643at2"/>
<feature type="binding site" evidence="5">
    <location>
        <begin position="183"/>
        <end position="186"/>
    </location>
    <ligand>
        <name>substrate</name>
    </ligand>
</feature>
<dbReference type="EC" id="2.1.1.297" evidence="5"/>
<keyword evidence="3 5" id="KW-0949">S-adenosyl-L-methionine</keyword>
<dbReference type="PANTHER" id="PTHR18895">
    <property type="entry name" value="HEMK METHYLTRANSFERASE"/>
    <property type="match status" value="1"/>
</dbReference>
<dbReference type="CDD" id="cd02440">
    <property type="entry name" value="AdoMet_MTases"/>
    <property type="match status" value="1"/>
</dbReference>
<evidence type="ECO:0000256" key="5">
    <source>
        <dbReference type="HAMAP-Rule" id="MF_02126"/>
    </source>
</evidence>
<evidence type="ECO:0000313" key="8">
    <source>
        <dbReference type="EMBL" id="TXB67551.1"/>
    </source>
</evidence>
<sequence length="280" mass="29816">MQLCLAAQTRFEAAGIDSAALDASTLFQHALHQALGNRVKHHHMAQHLMDRAEPDLIAAYEQLVSAREKRQPISQIIGRRAFWNHDFAVTGDTLDPRPDTETLIEAALKLGWRSVLDLGTGTGAILISLLAERPGATGMGTDLSASALAVARDNAARIGVEATFAAADWFDGVTGRFDLIVSNPPYIALSEMGGLQPEVRDWEPHSALTDFGDGLSAYRAIAADAAAHLTPGGHLLAEIGWQQANDVTAIFVSAGADVATLKDLNGHDRVIHAQFGGKST</sequence>
<evidence type="ECO:0000259" key="6">
    <source>
        <dbReference type="Pfam" id="PF05175"/>
    </source>
</evidence>
<dbReference type="PANTHER" id="PTHR18895:SF74">
    <property type="entry name" value="MTRF1L RELEASE FACTOR GLUTAMINE METHYLTRANSFERASE"/>
    <property type="match status" value="1"/>
</dbReference>
<dbReference type="AlphaFoldDB" id="A0A5C6RZ42"/>
<dbReference type="Pfam" id="PF17827">
    <property type="entry name" value="PrmC_N"/>
    <property type="match status" value="1"/>
</dbReference>
<dbReference type="InterPro" id="IPR040758">
    <property type="entry name" value="PrmC_N"/>
</dbReference>